<dbReference type="HOGENOM" id="CLU_1664977_0_0_1"/>
<comment type="caution">
    <text evidence="1">The sequence shown here is derived from an EMBL/GenBank/DDBJ whole genome shotgun (WGS) entry which is preliminary data.</text>
</comment>
<evidence type="ECO:0000313" key="1">
    <source>
        <dbReference type="EMBL" id="KEP51360.1"/>
    </source>
</evidence>
<accession>A0A074S1E4</accession>
<evidence type="ECO:0000313" key="2">
    <source>
        <dbReference type="Proteomes" id="UP000027456"/>
    </source>
</evidence>
<dbReference type="AlphaFoldDB" id="A0A074S1E4"/>
<protein>
    <submittedName>
        <fullName evidence="1">Uncharacterized protein</fullName>
    </submittedName>
</protein>
<organism evidence="1 2">
    <name type="scientific">Rhizoctonia solani 123E</name>
    <dbReference type="NCBI Taxonomy" id="1423351"/>
    <lineage>
        <taxon>Eukaryota</taxon>
        <taxon>Fungi</taxon>
        <taxon>Dikarya</taxon>
        <taxon>Basidiomycota</taxon>
        <taxon>Agaricomycotina</taxon>
        <taxon>Agaricomycetes</taxon>
        <taxon>Cantharellales</taxon>
        <taxon>Ceratobasidiaceae</taxon>
        <taxon>Rhizoctonia</taxon>
    </lineage>
</organism>
<keyword evidence="2" id="KW-1185">Reference proteome</keyword>
<sequence>SRPGHKGASDDPVLCCARLPLDDTRFYKYTLVCYGLFSLFAKFSLGCKTRDGSRLRVRIIRNHKRRTIRMWIRSRLVHHCFLVALACAYHMADYRLFLVHLCYPPRLPRPLFALFANHVDGAEDSDPSRVRASYSQHQGENMYMIIHNVSLLNLRLCFR</sequence>
<feature type="non-terminal residue" evidence="1">
    <location>
        <position position="1"/>
    </location>
</feature>
<gene>
    <name evidence="1" type="ORF">V565_062850</name>
</gene>
<name>A0A074S1E4_9AGAM</name>
<dbReference type="Proteomes" id="UP000027456">
    <property type="component" value="Unassembled WGS sequence"/>
</dbReference>
<reference evidence="1 2" key="1">
    <citation type="submission" date="2013-12" db="EMBL/GenBank/DDBJ databases">
        <authorList>
            <person name="Cubeta M."/>
            <person name="Pakala S."/>
            <person name="Fedorova N."/>
            <person name="Thomas E."/>
            <person name="Dean R."/>
            <person name="Jabaji S."/>
            <person name="Neate S."/>
            <person name="Toda T."/>
            <person name="Tavantzis S."/>
            <person name="Vilgalys R."/>
            <person name="Bharathan N."/>
            <person name="Pakala S."/>
            <person name="Losada L.S."/>
            <person name="Zafar N."/>
            <person name="Nierman W."/>
        </authorList>
    </citation>
    <scope>NUCLEOTIDE SEQUENCE [LARGE SCALE GENOMIC DNA]</scope>
    <source>
        <strain evidence="1 2">123E</strain>
    </source>
</reference>
<dbReference type="EMBL" id="AZST01000174">
    <property type="protein sequence ID" value="KEP51360.1"/>
    <property type="molecule type" value="Genomic_DNA"/>
</dbReference>
<proteinExistence type="predicted"/>